<keyword evidence="4" id="KW-0832">Ubl conjugation</keyword>
<dbReference type="AlphaFoldDB" id="R7T4Y4"/>
<evidence type="ECO:0000313" key="15">
    <source>
        <dbReference type="EnsemblMetazoa" id="CapteP228859"/>
    </source>
</evidence>
<evidence type="ECO:0000313" key="14">
    <source>
        <dbReference type="EMBL" id="ELT88177.1"/>
    </source>
</evidence>
<comment type="subunit">
    <text evidence="8">Component of the STAGA transcription coactivator-HAT complex, at least composed of SUPT3H, SUPT7L, GCN5L2, TAF5L, TAF6L, TADA3L, TAD1L, TAF10, TAF12 and TAF9.</text>
</comment>
<dbReference type="SMART" id="SM00576">
    <property type="entry name" value="BTP"/>
    <property type="match status" value="1"/>
</dbReference>
<dbReference type="GO" id="GO:0005634">
    <property type="term" value="C:nucleus"/>
    <property type="evidence" value="ECO:0007669"/>
    <property type="project" value="UniProtKB-SubCell"/>
</dbReference>
<evidence type="ECO:0000256" key="7">
    <source>
        <dbReference type="ARBA" id="ARBA00023242"/>
    </source>
</evidence>
<keyword evidence="16" id="KW-1185">Reference proteome</keyword>
<evidence type="ECO:0000256" key="9">
    <source>
        <dbReference type="ARBA" id="ARBA00074250"/>
    </source>
</evidence>
<dbReference type="InterPro" id="IPR039460">
    <property type="entry name" value="SUPT7L/Spt7"/>
</dbReference>
<dbReference type="GO" id="GO:0000124">
    <property type="term" value="C:SAGA complex"/>
    <property type="evidence" value="ECO:0007669"/>
    <property type="project" value="InterPro"/>
</dbReference>
<evidence type="ECO:0000256" key="8">
    <source>
        <dbReference type="ARBA" id="ARBA00065102"/>
    </source>
</evidence>
<reference evidence="16" key="1">
    <citation type="submission" date="2012-12" db="EMBL/GenBank/DDBJ databases">
        <authorList>
            <person name="Hellsten U."/>
            <person name="Grimwood J."/>
            <person name="Chapman J.A."/>
            <person name="Shapiro H."/>
            <person name="Aerts A."/>
            <person name="Otillar R.P."/>
            <person name="Terry A.Y."/>
            <person name="Boore J.L."/>
            <person name="Simakov O."/>
            <person name="Marletaz F."/>
            <person name="Cho S.-J."/>
            <person name="Edsinger-Gonzales E."/>
            <person name="Havlak P."/>
            <person name="Kuo D.-H."/>
            <person name="Larsson T."/>
            <person name="Lv J."/>
            <person name="Arendt D."/>
            <person name="Savage R."/>
            <person name="Osoegawa K."/>
            <person name="de Jong P."/>
            <person name="Lindberg D.R."/>
            <person name="Seaver E.C."/>
            <person name="Weisblat D.A."/>
            <person name="Putnam N.H."/>
            <person name="Grigoriev I.V."/>
            <person name="Rokhsar D.S."/>
        </authorList>
    </citation>
    <scope>NUCLEOTIDE SEQUENCE</scope>
    <source>
        <strain evidence="16">I ESC-2004</strain>
    </source>
</reference>
<keyword evidence="5" id="KW-0805">Transcription regulation</keyword>
<proteinExistence type="predicted"/>
<dbReference type="OMA" id="FQKPIWF"/>
<evidence type="ECO:0000259" key="13">
    <source>
        <dbReference type="SMART" id="SM00576"/>
    </source>
</evidence>
<dbReference type="InterPro" id="IPR006565">
    <property type="entry name" value="BTP"/>
</dbReference>
<dbReference type="OrthoDB" id="6021257at2759"/>
<keyword evidence="6" id="KW-0804">Transcription</keyword>
<dbReference type="Gene3D" id="1.10.20.10">
    <property type="entry name" value="Histone, subunit A"/>
    <property type="match status" value="1"/>
</dbReference>
<keyword evidence="3" id="KW-0597">Phosphoprotein</keyword>
<evidence type="ECO:0000256" key="5">
    <source>
        <dbReference type="ARBA" id="ARBA00023015"/>
    </source>
</evidence>
<dbReference type="EMBL" id="KB311953">
    <property type="protein sequence ID" value="ELT88177.1"/>
    <property type="molecule type" value="Genomic_DNA"/>
</dbReference>
<dbReference type="GO" id="GO:0046982">
    <property type="term" value="F:protein heterodimerization activity"/>
    <property type="evidence" value="ECO:0007669"/>
    <property type="project" value="InterPro"/>
</dbReference>
<evidence type="ECO:0000256" key="6">
    <source>
        <dbReference type="ARBA" id="ARBA00023163"/>
    </source>
</evidence>
<name>R7T4Y4_CAPTE</name>
<evidence type="ECO:0000256" key="1">
    <source>
        <dbReference type="ARBA" id="ARBA00004123"/>
    </source>
</evidence>
<feature type="domain" description="Bromodomain associated" evidence="13">
    <location>
        <begin position="150"/>
        <end position="232"/>
    </location>
</feature>
<evidence type="ECO:0000256" key="11">
    <source>
        <dbReference type="ARBA" id="ARBA00084075"/>
    </source>
</evidence>
<gene>
    <name evidence="14" type="ORF">CAPTEDRAFT_228859</name>
</gene>
<dbReference type="CDD" id="cd06847">
    <property type="entry name" value="HFD_SUPT7L"/>
    <property type="match status" value="1"/>
</dbReference>
<dbReference type="HOGENOM" id="CLU_055453_0_0_1"/>
<organism evidence="14">
    <name type="scientific">Capitella teleta</name>
    <name type="common">Polychaete worm</name>
    <dbReference type="NCBI Taxonomy" id="283909"/>
    <lineage>
        <taxon>Eukaryota</taxon>
        <taxon>Metazoa</taxon>
        <taxon>Spiralia</taxon>
        <taxon>Lophotrochozoa</taxon>
        <taxon>Annelida</taxon>
        <taxon>Polychaeta</taxon>
        <taxon>Sedentaria</taxon>
        <taxon>Scolecida</taxon>
        <taxon>Capitellidae</taxon>
        <taxon>Capitella</taxon>
    </lineage>
</organism>
<dbReference type="FunCoup" id="R7T4Y4">
    <property type="interactions" value="183"/>
</dbReference>
<dbReference type="STRING" id="283909.R7T4Y4"/>
<evidence type="ECO:0000256" key="2">
    <source>
        <dbReference type="ARBA" id="ARBA00022499"/>
    </source>
</evidence>
<evidence type="ECO:0000256" key="10">
    <source>
        <dbReference type="ARBA" id="ARBA00082307"/>
    </source>
</evidence>
<dbReference type="Pfam" id="PF07524">
    <property type="entry name" value="Bromo_TP"/>
    <property type="match status" value="1"/>
</dbReference>
<keyword evidence="2" id="KW-1017">Isopeptide bond</keyword>
<protein>
    <recommendedName>
        <fullName evidence="9">STAGA complex 65 subunit gamma</fullName>
    </recommendedName>
    <alternativeName>
        <fullName evidence="11">SPTF-associated factor 65 gamma</fullName>
    </alternativeName>
    <alternativeName>
        <fullName evidence="10">Suppressor of Ty 7-like</fullName>
    </alternativeName>
</protein>
<accession>R7T4Y4</accession>
<feature type="region of interest" description="Disordered" evidence="12">
    <location>
        <begin position="340"/>
        <end position="365"/>
    </location>
</feature>
<dbReference type="PANTHER" id="PTHR28598:SF1">
    <property type="entry name" value="STAGA COMPLEX 65 SUBUNIT GAMMA"/>
    <property type="match status" value="1"/>
</dbReference>
<sequence length="365" mass="41126">MTTSDLWGEIPVTEETLPAVPQQELELIMKPRPIEVEGPLLHQPSSRPAPPTNEPLAAQFASIDHVTLHTIQLLQYSRKLRSQLMNMQNQIESMQLEGKAYPQFSQVPVIPEYKGAPIKHPMQKPLPFLSKEEESDFARGIGEAPPELSPANCRKLLKQSVAAILAHTGFDVCSESILDMMTDVVHEYMLRFTRTMRHARDDEALYGSAGFPDVMERVFYEMGQGPMLGLHDFYQSRVIRYHDNLLRTCQLLRDDYVQLQNADYESLQTLKRSYKAEMPDIHFSAIEETNGDFDGCIPLEATIWPGVGMNSLTDPGDNDPQTADVFDVTESKVSIKTEDDCSDSTADLLSPKIATQQPPFKKKKS</sequence>
<comment type="subcellular location">
    <subcellularLocation>
        <location evidence="1">Nucleus</location>
    </subcellularLocation>
</comment>
<dbReference type="Proteomes" id="UP000014760">
    <property type="component" value="Unassembled WGS sequence"/>
</dbReference>
<evidence type="ECO:0000256" key="4">
    <source>
        <dbReference type="ARBA" id="ARBA00022843"/>
    </source>
</evidence>
<feature type="compositionally biased region" description="Polar residues" evidence="12">
    <location>
        <begin position="343"/>
        <end position="358"/>
    </location>
</feature>
<dbReference type="EnsemblMetazoa" id="CapteT228859">
    <property type="protein sequence ID" value="CapteP228859"/>
    <property type="gene ID" value="CapteG228859"/>
</dbReference>
<evidence type="ECO:0000313" key="16">
    <source>
        <dbReference type="Proteomes" id="UP000014760"/>
    </source>
</evidence>
<dbReference type="FunFam" id="1.10.20.10:FF:000034">
    <property type="entry name" value="STAGA complex 65 subunit gamma"/>
    <property type="match status" value="1"/>
</dbReference>
<evidence type="ECO:0000256" key="3">
    <source>
        <dbReference type="ARBA" id="ARBA00022553"/>
    </source>
</evidence>
<evidence type="ECO:0000256" key="12">
    <source>
        <dbReference type="SAM" id="MobiDB-lite"/>
    </source>
</evidence>
<dbReference type="InterPro" id="IPR009072">
    <property type="entry name" value="Histone-fold"/>
</dbReference>
<keyword evidence="7" id="KW-0539">Nucleus</keyword>
<dbReference type="GO" id="GO:0003713">
    <property type="term" value="F:transcription coactivator activity"/>
    <property type="evidence" value="ECO:0007669"/>
    <property type="project" value="TreeGrafter"/>
</dbReference>
<dbReference type="PANTHER" id="PTHR28598">
    <property type="entry name" value="STAGA COMPLEX 65 SUBUNIT GAMMA"/>
    <property type="match status" value="1"/>
</dbReference>
<dbReference type="EMBL" id="AMQN01003500">
    <property type="status" value="NOT_ANNOTATED_CDS"/>
    <property type="molecule type" value="Genomic_DNA"/>
</dbReference>
<reference evidence="15" key="3">
    <citation type="submission" date="2015-06" db="UniProtKB">
        <authorList>
            <consortium name="EnsemblMetazoa"/>
        </authorList>
    </citation>
    <scope>IDENTIFICATION</scope>
</reference>
<reference evidence="14 16" key="2">
    <citation type="journal article" date="2013" name="Nature">
        <title>Insights into bilaterian evolution from three spiralian genomes.</title>
        <authorList>
            <person name="Simakov O."/>
            <person name="Marletaz F."/>
            <person name="Cho S.J."/>
            <person name="Edsinger-Gonzales E."/>
            <person name="Havlak P."/>
            <person name="Hellsten U."/>
            <person name="Kuo D.H."/>
            <person name="Larsson T."/>
            <person name="Lv J."/>
            <person name="Arendt D."/>
            <person name="Savage R."/>
            <person name="Osoegawa K."/>
            <person name="de Jong P."/>
            <person name="Grimwood J."/>
            <person name="Chapman J.A."/>
            <person name="Shapiro H."/>
            <person name="Aerts A."/>
            <person name="Otillar R.P."/>
            <person name="Terry A.Y."/>
            <person name="Boore J.L."/>
            <person name="Grigoriev I.V."/>
            <person name="Lindberg D.R."/>
            <person name="Seaver E.C."/>
            <person name="Weisblat D.A."/>
            <person name="Putnam N.H."/>
            <person name="Rokhsar D.S."/>
        </authorList>
    </citation>
    <scope>NUCLEOTIDE SEQUENCE</scope>
    <source>
        <strain evidence="14 16">I ESC-2004</strain>
    </source>
</reference>